<dbReference type="EMBL" id="BPLR01009748">
    <property type="protein sequence ID" value="GIY34262.1"/>
    <property type="molecule type" value="Genomic_DNA"/>
</dbReference>
<protein>
    <submittedName>
        <fullName evidence="1">Uncharacterized protein</fullName>
    </submittedName>
</protein>
<comment type="caution">
    <text evidence="1">The sequence shown here is derived from an EMBL/GenBank/DDBJ whole genome shotgun (WGS) entry which is preliminary data.</text>
</comment>
<dbReference type="AlphaFoldDB" id="A0AAV4SPC5"/>
<dbReference type="Proteomes" id="UP001054945">
    <property type="component" value="Unassembled WGS sequence"/>
</dbReference>
<sequence length="102" mass="11303">MFIGMVASNMALPLTDKKHYVTEIRSSQRHHVNVIHSLCDCVDAAQVTRDTNTRGNESASLLAPELDHLNYGAPTAKQREQNLSGAHDNQFLAVKERCTIAE</sequence>
<keyword evidence="2" id="KW-1185">Reference proteome</keyword>
<gene>
    <name evidence="1" type="ORF">CEXT_611451</name>
</gene>
<evidence type="ECO:0000313" key="1">
    <source>
        <dbReference type="EMBL" id="GIY34262.1"/>
    </source>
</evidence>
<accession>A0AAV4SPC5</accession>
<name>A0AAV4SPC5_CAEEX</name>
<reference evidence="1 2" key="1">
    <citation type="submission" date="2021-06" db="EMBL/GenBank/DDBJ databases">
        <title>Caerostris extrusa draft genome.</title>
        <authorList>
            <person name="Kono N."/>
            <person name="Arakawa K."/>
        </authorList>
    </citation>
    <scope>NUCLEOTIDE SEQUENCE [LARGE SCALE GENOMIC DNA]</scope>
</reference>
<proteinExistence type="predicted"/>
<organism evidence="1 2">
    <name type="scientific">Caerostris extrusa</name>
    <name type="common">Bark spider</name>
    <name type="synonym">Caerostris bankana</name>
    <dbReference type="NCBI Taxonomy" id="172846"/>
    <lineage>
        <taxon>Eukaryota</taxon>
        <taxon>Metazoa</taxon>
        <taxon>Ecdysozoa</taxon>
        <taxon>Arthropoda</taxon>
        <taxon>Chelicerata</taxon>
        <taxon>Arachnida</taxon>
        <taxon>Araneae</taxon>
        <taxon>Araneomorphae</taxon>
        <taxon>Entelegynae</taxon>
        <taxon>Araneoidea</taxon>
        <taxon>Araneidae</taxon>
        <taxon>Caerostris</taxon>
    </lineage>
</organism>
<evidence type="ECO:0000313" key="2">
    <source>
        <dbReference type="Proteomes" id="UP001054945"/>
    </source>
</evidence>